<name>A0ABW6CXS2_9CAUL</name>
<evidence type="ECO:0000259" key="2">
    <source>
        <dbReference type="Pfam" id="PF12172"/>
    </source>
</evidence>
<dbReference type="PANTHER" id="PTHR34075:SF5">
    <property type="entry name" value="BLR3430 PROTEIN"/>
    <property type="match status" value="1"/>
</dbReference>
<keyword evidence="4" id="KW-1185">Reference proteome</keyword>
<dbReference type="InterPro" id="IPR012340">
    <property type="entry name" value="NA-bd_OB-fold"/>
</dbReference>
<dbReference type="Gene3D" id="6.10.30.10">
    <property type="match status" value="1"/>
</dbReference>
<reference evidence="3 4" key="1">
    <citation type="submission" date="2022-09" db="EMBL/GenBank/DDBJ databases">
        <title>New species of Phenylobacterium.</title>
        <authorList>
            <person name="Mieszkin S."/>
        </authorList>
    </citation>
    <scope>NUCLEOTIDE SEQUENCE [LARGE SCALE GENOMIC DNA]</scope>
    <source>
        <strain evidence="3 4">HK31-G</strain>
    </source>
</reference>
<organism evidence="3 4">
    <name type="scientific">Phenylobacterium ferrooxidans</name>
    <dbReference type="NCBI Taxonomy" id="2982689"/>
    <lineage>
        <taxon>Bacteria</taxon>
        <taxon>Pseudomonadati</taxon>
        <taxon>Pseudomonadota</taxon>
        <taxon>Alphaproteobacteria</taxon>
        <taxon>Caulobacterales</taxon>
        <taxon>Caulobacteraceae</taxon>
        <taxon>Phenylobacterium</taxon>
    </lineage>
</organism>
<comment type="caution">
    <text evidence="3">The sequence shown here is derived from an EMBL/GenBank/DDBJ whole genome shotgun (WGS) entry which is preliminary data.</text>
</comment>
<gene>
    <name evidence="3" type="ORF">OCL97_21350</name>
</gene>
<dbReference type="InterPro" id="IPR022002">
    <property type="entry name" value="ChsH2_Znr"/>
</dbReference>
<accession>A0ABW6CXS2</accession>
<dbReference type="PANTHER" id="PTHR34075">
    <property type="entry name" value="BLR3430 PROTEIN"/>
    <property type="match status" value="1"/>
</dbReference>
<dbReference type="InterPro" id="IPR052513">
    <property type="entry name" value="Thioester_dehydratase-like"/>
</dbReference>
<dbReference type="EMBL" id="JAOTJD010000062">
    <property type="protein sequence ID" value="MFD3266496.1"/>
    <property type="molecule type" value="Genomic_DNA"/>
</dbReference>
<dbReference type="InterPro" id="IPR002878">
    <property type="entry name" value="ChsH2_C"/>
</dbReference>
<protein>
    <submittedName>
        <fullName evidence="3">OB-fold domain-containing protein</fullName>
    </submittedName>
</protein>
<dbReference type="Pfam" id="PF01796">
    <property type="entry name" value="OB_ChsH2_C"/>
    <property type="match status" value="1"/>
</dbReference>
<feature type="domain" description="ChsH2 rubredoxin-like zinc ribbon" evidence="2">
    <location>
        <begin position="21"/>
        <end position="57"/>
    </location>
</feature>
<evidence type="ECO:0000259" key="1">
    <source>
        <dbReference type="Pfam" id="PF01796"/>
    </source>
</evidence>
<dbReference type="RefSeq" id="WP_377371742.1">
    <property type="nucleotide sequence ID" value="NZ_JAOTJD010000062.1"/>
</dbReference>
<dbReference type="Pfam" id="PF12172">
    <property type="entry name" value="zf-ChsH2"/>
    <property type="match status" value="1"/>
</dbReference>
<proteinExistence type="predicted"/>
<dbReference type="Proteomes" id="UP001598130">
    <property type="component" value="Unassembled WGS sequence"/>
</dbReference>
<feature type="domain" description="ChsH2 C-terminal OB-fold" evidence="1">
    <location>
        <begin position="60"/>
        <end position="116"/>
    </location>
</feature>
<evidence type="ECO:0000313" key="3">
    <source>
        <dbReference type="EMBL" id="MFD3266496.1"/>
    </source>
</evidence>
<evidence type="ECO:0000313" key="4">
    <source>
        <dbReference type="Proteomes" id="UP001598130"/>
    </source>
</evidence>
<dbReference type="SUPFAM" id="SSF50249">
    <property type="entry name" value="Nucleic acid-binding proteins"/>
    <property type="match status" value="1"/>
</dbReference>
<sequence length="130" mass="14463">MSNLNEFKRRVVTNVENKPFWEAAGQGRLMVGFCNACGENHYYPRSICPICYSTETELKETSGLGQIYSFSVTRQADPPHIIAYVTLNEGVTMLTNIVDCDAGALRIGQRVRVHFVEAEDGCAIPMFAPL</sequence>